<organism evidence="6 7">
    <name type="scientific">Microvirga mediterraneensis</name>
    <dbReference type="NCBI Taxonomy" id="2754695"/>
    <lineage>
        <taxon>Bacteria</taxon>
        <taxon>Pseudomonadati</taxon>
        <taxon>Pseudomonadota</taxon>
        <taxon>Alphaproteobacteria</taxon>
        <taxon>Hyphomicrobiales</taxon>
        <taxon>Methylobacteriaceae</taxon>
        <taxon>Microvirga</taxon>
    </lineage>
</organism>
<evidence type="ECO:0000256" key="2">
    <source>
        <dbReference type="ARBA" id="ARBA00022989"/>
    </source>
</evidence>
<dbReference type="AlphaFoldDB" id="A0A838BRH3"/>
<dbReference type="PROSITE" id="PS50850">
    <property type="entry name" value="MFS"/>
    <property type="match status" value="1"/>
</dbReference>
<evidence type="ECO:0000259" key="5">
    <source>
        <dbReference type="PROSITE" id="PS50850"/>
    </source>
</evidence>
<dbReference type="Gene3D" id="1.20.1250.20">
    <property type="entry name" value="MFS general substrate transporter like domains"/>
    <property type="match status" value="1"/>
</dbReference>
<dbReference type="RefSeq" id="WP_181053568.1">
    <property type="nucleotide sequence ID" value="NZ_JACDXJ010000001.1"/>
</dbReference>
<feature type="transmembrane region" description="Helical" evidence="4">
    <location>
        <begin position="284"/>
        <end position="301"/>
    </location>
</feature>
<sequence length="411" mass="44066">MSAPARMPWAFVSALSLNVLISYGTIFYAFALFVDPMSRELGWGKSEMMAAYSLALGTSAFCAVPVGRLIDLGYGRAVMTGGSLLAGLLLVFWSWVGSYAAFVLIWIAMGITMSTVFYEPGFAVLTRRLGFMARRGITFMTLVGGFASTVFIPLTHVLIEHLGWRSALLVLAGFNIFICAALHALMIPSAPPKKLLHSEGGPSHPRPANARWVLRRASFWCFVASSVLQGVIAAGLPIHLIPLLVEKGFTLEMAVFAFSLIGPAQVAGRFGMAFGERAFGMKGLGVIVLTLGALAFAILPFTPAGFWLVVVFAVLFGASNGMMTIVRALLPSELFGRESYGTVQGMIAMPVRLTTAAAPFIFGALWAWWGGYTAVIALCLGMSLLALGFFVLVLVFQKAHEKPENSLALDG</sequence>
<dbReference type="Pfam" id="PF07690">
    <property type="entry name" value="MFS_1"/>
    <property type="match status" value="1"/>
</dbReference>
<feature type="transmembrane region" description="Helical" evidence="4">
    <location>
        <begin position="307"/>
        <end position="330"/>
    </location>
</feature>
<dbReference type="GO" id="GO:0022857">
    <property type="term" value="F:transmembrane transporter activity"/>
    <property type="evidence" value="ECO:0007669"/>
    <property type="project" value="InterPro"/>
</dbReference>
<protein>
    <submittedName>
        <fullName evidence="6">MFS transporter</fullName>
    </submittedName>
</protein>
<comment type="caution">
    <text evidence="6">The sequence shown here is derived from an EMBL/GenBank/DDBJ whole genome shotgun (WGS) entry which is preliminary data.</text>
</comment>
<feature type="transmembrane region" description="Helical" evidence="4">
    <location>
        <begin position="102"/>
        <end position="125"/>
    </location>
</feature>
<feature type="transmembrane region" description="Helical" evidence="4">
    <location>
        <begin position="375"/>
        <end position="396"/>
    </location>
</feature>
<evidence type="ECO:0000313" key="7">
    <source>
        <dbReference type="Proteomes" id="UP000572984"/>
    </source>
</evidence>
<dbReference type="SUPFAM" id="SSF103473">
    <property type="entry name" value="MFS general substrate transporter"/>
    <property type="match status" value="1"/>
</dbReference>
<reference evidence="6 7" key="1">
    <citation type="submission" date="2020-07" db="EMBL/GenBank/DDBJ databases">
        <title>Draft genome and description of Microvirga mediterraneensis Marseille-Q2068 sp. nov.</title>
        <authorList>
            <person name="Boxberger M."/>
        </authorList>
    </citation>
    <scope>NUCLEOTIDE SEQUENCE [LARGE SCALE GENOMIC DNA]</scope>
    <source>
        <strain evidence="6 7">Marseille-Q2068</strain>
    </source>
</reference>
<feature type="transmembrane region" description="Helical" evidence="4">
    <location>
        <begin position="50"/>
        <end position="70"/>
    </location>
</feature>
<evidence type="ECO:0000256" key="3">
    <source>
        <dbReference type="ARBA" id="ARBA00023136"/>
    </source>
</evidence>
<keyword evidence="1 4" id="KW-0812">Transmembrane</keyword>
<keyword evidence="3 4" id="KW-0472">Membrane</keyword>
<dbReference type="InterPro" id="IPR020846">
    <property type="entry name" value="MFS_dom"/>
</dbReference>
<feature type="domain" description="Major facilitator superfamily (MFS) profile" evidence="5">
    <location>
        <begin position="10"/>
        <end position="400"/>
    </location>
</feature>
<evidence type="ECO:0000313" key="6">
    <source>
        <dbReference type="EMBL" id="MBA1158147.1"/>
    </source>
</evidence>
<dbReference type="EMBL" id="JACDXJ010000001">
    <property type="protein sequence ID" value="MBA1158147.1"/>
    <property type="molecule type" value="Genomic_DNA"/>
</dbReference>
<feature type="transmembrane region" description="Helical" evidence="4">
    <location>
        <begin position="77"/>
        <end position="96"/>
    </location>
</feature>
<feature type="transmembrane region" description="Helical" evidence="4">
    <location>
        <begin position="253"/>
        <end position="272"/>
    </location>
</feature>
<feature type="transmembrane region" description="Helical" evidence="4">
    <location>
        <begin position="219"/>
        <end position="241"/>
    </location>
</feature>
<dbReference type="Proteomes" id="UP000572984">
    <property type="component" value="Unassembled WGS sequence"/>
</dbReference>
<dbReference type="InterPro" id="IPR036259">
    <property type="entry name" value="MFS_trans_sf"/>
</dbReference>
<evidence type="ECO:0000256" key="4">
    <source>
        <dbReference type="SAM" id="Phobius"/>
    </source>
</evidence>
<feature type="transmembrane region" description="Helical" evidence="4">
    <location>
        <begin position="7"/>
        <end position="30"/>
    </location>
</feature>
<keyword evidence="7" id="KW-1185">Reference proteome</keyword>
<dbReference type="InterPro" id="IPR011701">
    <property type="entry name" value="MFS"/>
</dbReference>
<keyword evidence="2 4" id="KW-1133">Transmembrane helix</keyword>
<dbReference type="PANTHER" id="PTHR11360">
    <property type="entry name" value="MONOCARBOXYLATE TRANSPORTER"/>
    <property type="match status" value="1"/>
</dbReference>
<proteinExistence type="predicted"/>
<feature type="transmembrane region" description="Helical" evidence="4">
    <location>
        <begin position="351"/>
        <end position="369"/>
    </location>
</feature>
<dbReference type="InterPro" id="IPR050327">
    <property type="entry name" value="Proton-linked_MCT"/>
</dbReference>
<evidence type="ECO:0000256" key="1">
    <source>
        <dbReference type="ARBA" id="ARBA00022692"/>
    </source>
</evidence>
<gene>
    <name evidence="6" type="ORF">H0S73_18720</name>
</gene>
<dbReference type="PANTHER" id="PTHR11360:SF290">
    <property type="entry name" value="MONOCARBOXYLATE MFS PERMEASE"/>
    <property type="match status" value="1"/>
</dbReference>
<feature type="transmembrane region" description="Helical" evidence="4">
    <location>
        <begin position="137"/>
        <end position="159"/>
    </location>
</feature>
<name>A0A838BRH3_9HYPH</name>
<feature type="transmembrane region" description="Helical" evidence="4">
    <location>
        <begin position="165"/>
        <end position="187"/>
    </location>
</feature>
<accession>A0A838BRH3</accession>